<name>A0A2P5ANL4_TREOI</name>
<dbReference type="Proteomes" id="UP000237000">
    <property type="component" value="Unassembled WGS sequence"/>
</dbReference>
<keyword evidence="2" id="KW-1185">Reference proteome</keyword>
<dbReference type="EMBL" id="JXTC01000766">
    <property type="protein sequence ID" value="PON38041.1"/>
    <property type="molecule type" value="Genomic_DNA"/>
</dbReference>
<feature type="non-terminal residue" evidence="1">
    <location>
        <position position="54"/>
    </location>
</feature>
<protein>
    <submittedName>
        <fullName evidence="1">Uncharacterized protein</fullName>
    </submittedName>
</protein>
<dbReference type="InParanoid" id="A0A2P5ANL4"/>
<comment type="caution">
    <text evidence="1">The sequence shown here is derived from an EMBL/GenBank/DDBJ whole genome shotgun (WGS) entry which is preliminary data.</text>
</comment>
<organism evidence="1 2">
    <name type="scientific">Trema orientale</name>
    <name type="common">Charcoal tree</name>
    <name type="synonym">Celtis orientalis</name>
    <dbReference type="NCBI Taxonomy" id="63057"/>
    <lineage>
        <taxon>Eukaryota</taxon>
        <taxon>Viridiplantae</taxon>
        <taxon>Streptophyta</taxon>
        <taxon>Embryophyta</taxon>
        <taxon>Tracheophyta</taxon>
        <taxon>Spermatophyta</taxon>
        <taxon>Magnoliopsida</taxon>
        <taxon>eudicotyledons</taxon>
        <taxon>Gunneridae</taxon>
        <taxon>Pentapetalae</taxon>
        <taxon>rosids</taxon>
        <taxon>fabids</taxon>
        <taxon>Rosales</taxon>
        <taxon>Cannabaceae</taxon>
        <taxon>Trema</taxon>
    </lineage>
</organism>
<evidence type="ECO:0000313" key="2">
    <source>
        <dbReference type="Proteomes" id="UP000237000"/>
    </source>
</evidence>
<gene>
    <name evidence="1" type="ORF">TorRG33x02_346000</name>
</gene>
<proteinExistence type="predicted"/>
<evidence type="ECO:0000313" key="1">
    <source>
        <dbReference type="EMBL" id="PON38041.1"/>
    </source>
</evidence>
<accession>A0A2P5ANL4</accession>
<reference evidence="2" key="1">
    <citation type="submission" date="2016-06" db="EMBL/GenBank/DDBJ databases">
        <title>Parallel loss of symbiosis genes in relatives of nitrogen-fixing non-legume Parasponia.</title>
        <authorList>
            <person name="Van Velzen R."/>
            <person name="Holmer R."/>
            <person name="Bu F."/>
            <person name="Rutten L."/>
            <person name="Van Zeijl A."/>
            <person name="Liu W."/>
            <person name="Santuari L."/>
            <person name="Cao Q."/>
            <person name="Sharma T."/>
            <person name="Shen D."/>
            <person name="Roswanjaya Y."/>
            <person name="Wardhani T."/>
            <person name="Kalhor M.S."/>
            <person name="Jansen J."/>
            <person name="Van den Hoogen J."/>
            <person name="Gungor B."/>
            <person name="Hartog M."/>
            <person name="Hontelez J."/>
            <person name="Verver J."/>
            <person name="Yang W.-C."/>
            <person name="Schijlen E."/>
            <person name="Repin R."/>
            <person name="Schilthuizen M."/>
            <person name="Schranz E."/>
            <person name="Heidstra R."/>
            <person name="Miyata K."/>
            <person name="Fedorova E."/>
            <person name="Kohlen W."/>
            <person name="Bisseling T."/>
            <person name="Smit S."/>
            <person name="Geurts R."/>
        </authorList>
    </citation>
    <scope>NUCLEOTIDE SEQUENCE [LARGE SCALE GENOMIC DNA]</scope>
    <source>
        <strain evidence="2">cv. RG33-2</strain>
    </source>
</reference>
<dbReference type="OrthoDB" id="1932595at2759"/>
<sequence>MVDILQDFIRPKNADGGENEYDIEDDVTMRPSVSGQQYDELFSEVEAELYPGCT</sequence>
<dbReference type="AlphaFoldDB" id="A0A2P5ANL4"/>